<protein>
    <submittedName>
        <fullName evidence="4">Uncharacterized protein</fullName>
    </submittedName>
</protein>
<keyword evidence="2" id="KW-0597">Phosphoprotein</keyword>
<evidence type="ECO:0000313" key="5">
    <source>
        <dbReference type="Proteomes" id="UP001476798"/>
    </source>
</evidence>
<sequence>ERKAARASREAMKQLHSESQRLVRESTLGLPYHIPEPKTIDQFFRKRARPEGPAMALLK</sequence>
<evidence type="ECO:0000256" key="2">
    <source>
        <dbReference type="ARBA" id="ARBA00022553"/>
    </source>
</evidence>
<comment type="caution">
    <text evidence="4">The sequence shown here is derived from an EMBL/GenBank/DDBJ whole genome shotgun (WGS) entry which is preliminary data.</text>
</comment>
<dbReference type="InterPro" id="IPR024146">
    <property type="entry name" value="Claspin"/>
</dbReference>
<accession>A0ABV0MH79</accession>
<evidence type="ECO:0000313" key="4">
    <source>
        <dbReference type="EMBL" id="MEQ2158377.1"/>
    </source>
</evidence>
<feature type="non-terminal residue" evidence="4">
    <location>
        <position position="1"/>
    </location>
</feature>
<proteinExistence type="predicted"/>
<reference evidence="4 5" key="1">
    <citation type="submission" date="2021-06" db="EMBL/GenBank/DDBJ databases">
        <authorList>
            <person name="Palmer J.M."/>
        </authorList>
    </citation>
    <scope>NUCLEOTIDE SEQUENCE [LARGE SCALE GENOMIC DNA]</scope>
    <source>
        <strain evidence="4 5">GA_2019</strain>
        <tissue evidence="4">Muscle</tissue>
    </source>
</reference>
<name>A0ABV0MH79_9TELE</name>
<comment type="subcellular location">
    <subcellularLocation>
        <location evidence="1">Nucleus</location>
    </subcellularLocation>
</comment>
<gene>
    <name evidence="4" type="ORF">GOODEAATRI_011692</name>
</gene>
<dbReference type="EMBL" id="JAHRIO010000725">
    <property type="protein sequence ID" value="MEQ2158377.1"/>
    <property type="molecule type" value="Genomic_DNA"/>
</dbReference>
<dbReference type="PANTHER" id="PTHR14396:SF10">
    <property type="entry name" value="CLASPIN"/>
    <property type="match status" value="1"/>
</dbReference>
<evidence type="ECO:0000256" key="1">
    <source>
        <dbReference type="ARBA" id="ARBA00004123"/>
    </source>
</evidence>
<keyword evidence="3" id="KW-0539">Nucleus</keyword>
<dbReference type="PANTHER" id="PTHR14396">
    <property type="entry name" value="CLASPIN"/>
    <property type="match status" value="1"/>
</dbReference>
<evidence type="ECO:0000256" key="3">
    <source>
        <dbReference type="ARBA" id="ARBA00023242"/>
    </source>
</evidence>
<organism evidence="4 5">
    <name type="scientific">Goodea atripinnis</name>
    <dbReference type="NCBI Taxonomy" id="208336"/>
    <lineage>
        <taxon>Eukaryota</taxon>
        <taxon>Metazoa</taxon>
        <taxon>Chordata</taxon>
        <taxon>Craniata</taxon>
        <taxon>Vertebrata</taxon>
        <taxon>Euteleostomi</taxon>
        <taxon>Actinopterygii</taxon>
        <taxon>Neopterygii</taxon>
        <taxon>Teleostei</taxon>
        <taxon>Neoteleostei</taxon>
        <taxon>Acanthomorphata</taxon>
        <taxon>Ovalentaria</taxon>
        <taxon>Atherinomorphae</taxon>
        <taxon>Cyprinodontiformes</taxon>
        <taxon>Goodeidae</taxon>
        <taxon>Goodea</taxon>
    </lineage>
</organism>
<dbReference type="Proteomes" id="UP001476798">
    <property type="component" value="Unassembled WGS sequence"/>
</dbReference>
<keyword evidence="5" id="KW-1185">Reference proteome</keyword>